<evidence type="ECO:0000313" key="2">
    <source>
        <dbReference type="Proteomes" id="UP001066276"/>
    </source>
</evidence>
<sequence>MSRPTSAPVSLMIAIAPLGETAHGPAKTICAYGLGHYLGGILKRLRRHKPMDHYLMRWLVYSLLRPVLFTLVAKVMHEISQEL</sequence>
<gene>
    <name evidence="1" type="ORF">NDU88_002885</name>
</gene>
<accession>A0AAV7M9H0</accession>
<organism evidence="1 2">
    <name type="scientific">Pleurodeles waltl</name>
    <name type="common">Iberian ribbed newt</name>
    <dbReference type="NCBI Taxonomy" id="8319"/>
    <lineage>
        <taxon>Eukaryota</taxon>
        <taxon>Metazoa</taxon>
        <taxon>Chordata</taxon>
        <taxon>Craniata</taxon>
        <taxon>Vertebrata</taxon>
        <taxon>Euteleostomi</taxon>
        <taxon>Amphibia</taxon>
        <taxon>Batrachia</taxon>
        <taxon>Caudata</taxon>
        <taxon>Salamandroidea</taxon>
        <taxon>Salamandridae</taxon>
        <taxon>Pleurodelinae</taxon>
        <taxon>Pleurodeles</taxon>
    </lineage>
</organism>
<dbReference type="Proteomes" id="UP001066276">
    <property type="component" value="Chromosome 10"/>
</dbReference>
<reference evidence="1" key="1">
    <citation type="journal article" date="2022" name="bioRxiv">
        <title>Sequencing and chromosome-scale assembly of the giantPleurodeles waltlgenome.</title>
        <authorList>
            <person name="Brown T."/>
            <person name="Elewa A."/>
            <person name="Iarovenko S."/>
            <person name="Subramanian E."/>
            <person name="Araus A.J."/>
            <person name="Petzold A."/>
            <person name="Susuki M."/>
            <person name="Suzuki K.-i.T."/>
            <person name="Hayashi T."/>
            <person name="Toyoda A."/>
            <person name="Oliveira C."/>
            <person name="Osipova E."/>
            <person name="Leigh N.D."/>
            <person name="Simon A."/>
            <person name="Yun M.H."/>
        </authorList>
    </citation>
    <scope>NUCLEOTIDE SEQUENCE</scope>
    <source>
        <strain evidence="1">20211129_DDA</strain>
        <tissue evidence="1">Liver</tissue>
    </source>
</reference>
<dbReference type="AlphaFoldDB" id="A0AAV7M9H0"/>
<name>A0AAV7M9H0_PLEWA</name>
<dbReference type="EMBL" id="JANPWB010000014">
    <property type="protein sequence ID" value="KAJ1097768.1"/>
    <property type="molecule type" value="Genomic_DNA"/>
</dbReference>
<comment type="caution">
    <text evidence="1">The sequence shown here is derived from an EMBL/GenBank/DDBJ whole genome shotgun (WGS) entry which is preliminary data.</text>
</comment>
<evidence type="ECO:0000313" key="1">
    <source>
        <dbReference type="EMBL" id="KAJ1097768.1"/>
    </source>
</evidence>
<keyword evidence="2" id="KW-1185">Reference proteome</keyword>
<protein>
    <submittedName>
        <fullName evidence="1">Uncharacterized protein</fullName>
    </submittedName>
</protein>
<proteinExistence type="predicted"/>